<evidence type="ECO:0000256" key="1">
    <source>
        <dbReference type="SAM" id="MobiDB-lite"/>
    </source>
</evidence>
<dbReference type="PANTHER" id="PTHR21561">
    <property type="entry name" value="INO80 COMPLEX SUBUNIT B"/>
    <property type="match status" value="1"/>
</dbReference>
<dbReference type="Pfam" id="PF04795">
    <property type="entry name" value="PAPA-1"/>
    <property type="match status" value="1"/>
</dbReference>
<feature type="compositionally biased region" description="Basic and acidic residues" evidence="1">
    <location>
        <begin position="380"/>
        <end position="390"/>
    </location>
</feature>
<name>A0A0R0FJ45_SOYBN</name>
<dbReference type="AlphaFoldDB" id="A0A0R0FJ45"/>
<accession>A0A0R0FJ45</accession>
<sequence length="390" mass="43729">MCRKRSTVSHQPRANADTLFQSYFGQLSPVEPFGKQAENENVKEKMDASAGLETGNKLKKLKLKFRGVTHTIHAKSKTETGFSSDSLIKKISPCSDCSKPHDDTDGNYVCPFDKRKGLGNKLLMPSVTESGFTAENHSHRGKTTGETIDVNHEHVCESKHITRRCALSVEFSDEDNKDAELHFLKDPGIPGSIKYGKMKLKSGKKYEDSDYVEEDPTSSDESISEWKKPKRESVDLLVQRGNHTCSVDSLKDVLSGSAASIADISDALVPMKWSNKSRKLRLQRRKIQSEKAAREAEAAAIRKILGQESGRKKREDKMKKHRDEFVKEKSNKSFNLGSNTVRLTMRPQGTVVTFSEDIGLPSIFQMGTNREKCSGPNCTDEYKYRDSKSK</sequence>
<dbReference type="InParanoid" id="A0A0R0FJ45"/>
<dbReference type="InterPro" id="IPR029523">
    <property type="entry name" value="INO80B/Ies2"/>
</dbReference>
<dbReference type="InterPro" id="IPR006880">
    <property type="entry name" value="INO80B_C"/>
</dbReference>
<dbReference type="GO" id="GO:0006338">
    <property type="term" value="P:chromatin remodeling"/>
    <property type="evidence" value="ECO:0007669"/>
    <property type="project" value="InterPro"/>
</dbReference>
<dbReference type="EMBL" id="CM000850">
    <property type="protein sequence ID" value="KRH02340.1"/>
    <property type="molecule type" value="Genomic_DNA"/>
</dbReference>
<organism evidence="3">
    <name type="scientific">Glycine max</name>
    <name type="common">Soybean</name>
    <name type="synonym">Glycine hispida</name>
    <dbReference type="NCBI Taxonomy" id="3847"/>
    <lineage>
        <taxon>Eukaryota</taxon>
        <taxon>Viridiplantae</taxon>
        <taxon>Streptophyta</taxon>
        <taxon>Embryophyta</taxon>
        <taxon>Tracheophyta</taxon>
        <taxon>Spermatophyta</taxon>
        <taxon>Magnoliopsida</taxon>
        <taxon>eudicotyledons</taxon>
        <taxon>Gunneridae</taxon>
        <taxon>Pentapetalae</taxon>
        <taxon>rosids</taxon>
        <taxon>fabids</taxon>
        <taxon>Fabales</taxon>
        <taxon>Fabaceae</taxon>
        <taxon>Papilionoideae</taxon>
        <taxon>50 kb inversion clade</taxon>
        <taxon>NPAAA clade</taxon>
        <taxon>indigoferoid/millettioid clade</taxon>
        <taxon>Phaseoleae</taxon>
        <taxon>Glycine</taxon>
        <taxon>Glycine subgen. Soja</taxon>
    </lineage>
</organism>
<gene>
    <name evidence="3" type="ORF">GLYMA_17G032900</name>
</gene>
<reference evidence="4" key="2">
    <citation type="submission" date="2018-02" db="UniProtKB">
        <authorList>
            <consortium name="EnsemblPlants"/>
        </authorList>
    </citation>
    <scope>IDENTIFICATION</scope>
    <source>
        <strain evidence="4">Williams 82</strain>
    </source>
</reference>
<feature type="domain" description="INO80 complex subunit B-like conserved region" evidence="2">
    <location>
        <begin position="273"/>
        <end position="358"/>
    </location>
</feature>
<dbReference type="EnsemblPlants" id="KRH02340">
    <property type="protein sequence ID" value="KRH02340"/>
    <property type="gene ID" value="GLYMA_17G032900"/>
</dbReference>
<evidence type="ECO:0000313" key="3">
    <source>
        <dbReference type="EMBL" id="KRH02340.1"/>
    </source>
</evidence>
<dbReference type="SMART" id="SM01406">
    <property type="entry name" value="PAPA-1"/>
    <property type="match status" value="1"/>
</dbReference>
<dbReference type="Gramene" id="KRH02340">
    <property type="protein sequence ID" value="KRH02340"/>
    <property type="gene ID" value="GLYMA_17G032900"/>
</dbReference>
<evidence type="ECO:0000313" key="5">
    <source>
        <dbReference type="Proteomes" id="UP000008827"/>
    </source>
</evidence>
<dbReference type="PANTHER" id="PTHR21561:SF16">
    <property type="entry name" value="PAPA-1-LIKE FAMILY PROTEIN _ ZINC FINGER (HIT TYPE) FAMILY PROTEIN"/>
    <property type="match status" value="1"/>
</dbReference>
<feature type="region of interest" description="Disordered" evidence="1">
    <location>
        <begin position="206"/>
        <end position="226"/>
    </location>
</feature>
<feature type="region of interest" description="Disordered" evidence="1">
    <location>
        <begin position="370"/>
        <end position="390"/>
    </location>
</feature>
<reference evidence="3" key="3">
    <citation type="submission" date="2018-07" db="EMBL/GenBank/DDBJ databases">
        <title>WGS assembly of Glycine max.</title>
        <authorList>
            <person name="Schmutz J."/>
            <person name="Cannon S."/>
            <person name="Schlueter J."/>
            <person name="Ma J."/>
            <person name="Mitros T."/>
            <person name="Nelson W."/>
            <person name="Hyten D."/>
            <person name="Song Q."/>
            <person name="Thelen J."/>
            <person name="Cheng J."/>
            <person name="Xu D."/>
            <person name="Hellsten U."/>
            <person name="May G."/>
            <person name="Yu Y."/>
            <person name="Sakurai T."/>
            <person name="Umezawa T."/>
            <person name="Bhattacharyya M."/>
            <person name="Sandhu D."/>
            <person name="Valliyodan B."/>
            <person name="Lindquist E."/>
            <person name="Peto M."/>
            <person name="Grant D."/>
            <person name="Shu S."/>
            <person name="Goodstein D."/>
            <person name="Barry K."/>
            <person name="Futrell-Griggs M."/>
            <person name="Abernathy B."/>
            <person name="Du J."/>
            <person name="Tian Z."/>
            <person name="Zhu L."/>
            <person name="Gill N."/>
            <person name="Joshi T."/>
            <person name="Libault M."/>
            <person name="Sethuraman A."/>
            <person name="Zhang X."/>
            <person name="Shinozaki K."/>
            <person name="Nguyen H."/>
            <person name="Wing R."/>
            <person name="Cregan P."/>
            <person name="Specht J."/>
            <person name="Grimwood J."/>
            <person name="Rokhsar D."/>
            <person name="Stacey G."/>
            <person name="Shoemaker R."/>
            <person name="Jackson S."/>
        </authorList>
    </citation>
    <scope>NUCLEOTIDE SEQUENCE</scope>
    <source>
        <tissue evidence="3">Callus</tissue>
    </source>
</reference>
<dbReference type="PaxDb" id="3847-GLYMA17G03625.1"/>
<proteinExistence type="predicted"/>
<protein>
    <recommendedName>
        <fullName evidence="2">INO80 complex subunit B-like conserved region domain-containing protein</fullName>
    </recommendedName>
</protein>
<keyword evidence="5" id="KW-1185">Reference proteome</keyword>
<evidence type="ECO:0000259" key="2">
    <source>
        <dbReference type="SMART" id="SM01406"/>
    </source>
</evidence>
<feature type="compositionally biased region" description="Acidic residues" evidence="1">
    <location>
        <begin position="209"/>
        <end position="218"/>
    </location>
</feature>
<dbReference type="Proteomes" id="UP000008827">
    <property type="component" value="Chromosome 17"/>
</dbReference>
<reference evidence="3 4" key="1">
    <citation type="journal article" date="2010" name="Nature">
        <title>Genome sequence of the palaeopolyploid soybean.</title>
        <authorList>
            <person name="Schmutz J."/>
            <person name="Cannon S.B."/>
            <person name="Schlueter J."/>
            <person name="Ma J."/>
            <person name="Mitros T."/>
            <person name="Nelson W."/>
            <person name="Hyten D.L."/>
            <person name="Song Q."/>
            <person name="Thelen J.J."/>
            <person name="Cheng J."/>
            <person name="Xu D."/>
            <person name="Hellsten U."/>
            <person name="May G.D."/>
            <person name="Yu Y."/>
            <person name="Sakurai T."/>
            <person name="Umezawa T."/>
            <person name="Bhattacharyya M.K."/>
            <person name="Sandhu D."/>
            <person name="Valliyodan B."/>
            <person name="Lindquist E."/>
            <person name="Peto M."/>
            <person name="Grant D."/>
            <person name="Shu S."/>
            <person name="Goodstein D."/>
            <person name="Barry K."/>
            <person name="Futrell-Griggs M."/>
            <person name="Abernathy B."/>
            <person name="Du J."/>
            <person name="Tian Z."/>
            <person name="Zhu L."/>
            <person name="Gill N."/>
            <person name="Joshi T."/>
            <person name="Libault M."/>
            <person name="Sethuraman A."/>
            <person name="Zhang X.-C."/>
            <person name="Shinozaki K."/>
            <person name="Nguyen H.T."/>
            <person name="Wing R.A."/>
            <person name="Cregan P."/>
            <person name="Specht J."/>
            <person name="Grimwood J."/>
            <person name="Rokhsar D."/>
            <person name="Stacey G."/>
            <person name="Shoemaker R.C."/>
            <person name="Jackson S.A."/>
        </authorList>
    </citation>
    <scope>NUCLEOTIDE SEQUENCE [LARGE SCALE GENOMIC DNA]</scope>
    <source>
        <strain evidence="4">cv. Williams 82</strain>
        <tissue evidence="3">Callus</tissue>
    </source>
</reference>
<evidence type="ECO:0000313" key="4">
    <source>
        <dbReference type="EnsemblPlants" id="KRH02340"/>
    </source>
</evidence>
<dbReference type="STRING" id="3847.A0A0R0FJ45"/>
<dbReference type="GO" id="GO:0031011">
    <property type="term" value="C:Ino80 complex"/>
    <property type="evidence" value="ECO:0000318"/>
    <property type="project" value="GO_Central"/>
</dbReference>